<dbReference type="GO" id="GO:0009055">
    <property type="term" value="F:electron transfer activity"/>
    <property type="evidence" value="ECO:0007669"/>
    <property type="project" value="InterPro"/>
</dbReference>
<sequence length="179" mass="20416">MLKYLVIYASETGNTKKLAEEIYKALPSSKKDKALVDVRTWNGTLDAETYFIGFWANRGSCTLEIIDILSSLNHRNIALFGTCGTGNAKGYYSLLEQNASVWISDDNNYLGSYFCQGKMTDELRAKYESYRGKCDDEKIDQIIKIFDSAKNHPSREDLQRAHQFVNECYLQAKESLLHV</sequence>
<accession>E0RYV7</accession>
<organism evidence="2 3">
    <name type="scientific">Butyrivibrio proteoclasticus (strain ATCC 51982 / DSM 14932 / B316)</name>
    <name type="common">Clostridium proteoclasticum</name>
    <dbReference type="NCBI Taxonomy" id="515622"/>
    <lineage>
        <taxon>Bacteria</taxon>
        <taxon>Bacillati</taxon>
        <taxon>Bacillota</taxon>
        <taxon>Clostridia</taxon>
        <taxon>Lachnospirales</taxon>
        <taxon>Lachnospiraceae</taxon>
        <taxon>Butyrivibrio</taxon>
    </lineage>
</organism>
<dbReference type="GO" id="GO:0016651">
    <property type="term" value="F:oxidoreductase activity, acting on NAD(P)H"/>
    <property type="evidence" value="ECO:0007669"/>
    <property type="project" value="UniProtKB-ARBA"/>
</dbReference>
<dbReference type="PROSITE" id="PS00201">
    <property type="entry name" value="FLAVODOXIN"/>
    <property type="match status" value="1"/>
</dbReference>
<feature type="domain" description="Flavodoxin-like" evidence="1">
    <location>
        <begin position="5"/>
        <end position="165"/>
    </location>
</feature>
<dbReference type="InterPro" id="IPR001226">
    <property type="entry name" value="Flavodoxin_CS"/>
</dbReference>
<dbReference type="AlphaFoldDB" id="E0RYV7"/>
<dbReference type="SUPFAM" id="SSF52218">
    <property type="entry name" value="Flavoproteins"/>
    <property type="match status" value="1"/>
</dbReference>
<dbReference type="Pfam" id="PF12641">
    <property type="entry name" value="Flavodoxin_3"/>
    <property type="match status" value="1"/>
</dbReference>
<evidence type="ECO:0000259" key="1">
    <source>
        <dbReference type="Pfam" id="PF12641"/>
    </source>
</evidence>
<dbReference type="InterPro" id="IPR029039">
    <property type="entry name" value="Flavoprotein-like_sf"/>
</dbReference>
<name>E0RYV7_BUTPB</name>
<dbReference type="KEGG" id="bpb:bpr_I2296"/>
<protein>
    <submittedName>
        <fullName evidence="2">Flavodoxin family protein</fullName>
    </submittedName>
</protein>
<dbReference type="InterPro" id="IPR008254">
    <property type="entry name" value="Flavodoxin/NO_synth"/>
</dbReference>
<gene>
    <name evidence="2" type="ordered locus">bpr_I2296</name>
</gene>
<dbReference type="RefSeq" id="WP_013281682.1">
    <property type="nucleotide sequence ID" value="NC_014387.1"/>
</dbReference>
<dbReference type="STRING" id="515622.bpr_I2296"/>
<evidence type="ECO:0000313" key="2">
    <source>
        <dbReference type="EMBL" id="ADL35029.1"/>
    </source>
</evidence>
<dbReference type="InterPro" id="IPR054633">
    <property type="entry name" value="BilS"/>
</dbReference>
<dbReference type="NCBIfam" id="NF045594">
    <property type="entry name" value="flavodox_BilS"/>
    <property type="match status" value="1"/>
</dbReference>
<dbReference type="HOGENOM" id="CLU_098259_2_0_9"/>
<evidence type="ECO:0000313" key="3">
    <source>
        <dbReference type="Proteomes" id="UP000001299"/>
    </source>
</evidence>
<dbReference type="eggNOG" id="COG0716">
    <property type="taxonomic scope" value="Bacteria"/>
</dbReference>
<dbReference type="GO" id="GO:0010181">
    <property type="term" value="F:FMN binding"/>
    <property type="evidence" value="ECO:0007669"/>
    <property type="project" value="InterPro"/>
</dbReference>
<dbReference type="Proteomes" id="UP000001299">
    <property type="component" value="Chromosome 1"/>
</dbReference>
<reference evidence="2 3" key="1">
    <citation type="journal article" date="2010" name="PLoS ONE">
        <title>The glycobiome of the rumen bacterium Butyrivibrio proteoclasticus B316(T) highlights adaptation to a polysaccharide-rich environment.</title>
        <authorList>
            <person name="Kelly W.J."/>
            <person name="Leahy S.C."/>
            <person name="Altermann E."/>
            <person name="Yeoman C.J."/>
            <person name="Dunne J.C."/>
            <person name="Kong Z."/>
            <person name="Pacheco D.M."/>
            <person name="Li D."/>
            <person name="Noel S.J."/>
            <person name="Moon C.D."/>
            <person name="Cookson A.L."/>
            <person name="Attwood G.T."/>
        </authorList>
    </citation>
    <scope>NUCLEOTIDE SEQUENCE [LARGE SCALE GENOMIC DNA]</scope>
    <source>
        <strain evidence="3">ATCC 51982 / DSM 14932 / B316</strain>
    </source>
</reference>
<dbReference type="Gene3D" id="3.40.50.360">
    <property type="match status" value="1"/>
</dbReference>
<proteinExistence type="predicted"/>
<keyword evidence="3" id="KW-1185">Reference proteome</keyword>
<dbReference type="EMBL" id="CP001810">
    <property type="protein sequence ID" value="ADL35029.1"/>
    <property type="molecule type" value="Genomic_DNA"/>
</dbReference>